<reference evidence="16" key="3">
    <citation type="submission" date="2020-05" db="UniProtKB">
        <authorList>
            <consortium name="EnsemblMetazoa"/>
        </authorList>
    </citation>
    <scope>IDENTIFICATION</scope>
    <source>
        <strain evidence="16">Jacobina</strain>
    </source>
</reference>
<dbReference type="SMART" id="SM00220">
    <property type="entry name" value="S_TKc"/>
    <property type="match status" value="1"/>
</dbReference>
<feature type="active site" description="Proton acceptor" evidence="9">
    <location>
        <position position="384"/>
    </location>
</feature>
<dbReference type="Gene3D" id="2.30.29.30">
    <property type="entry name" value="Pleckstrin-homology domain (PH domain)/Phosphotyrosine-binding domain (PTB)"/>
    <property type="match status" value="1"/>
</dbReference>
<evidence type="ECO:0000259" key="13">
    <source>
        <dbReference type="PROSITE" id="PS50132"/>
    </source>
</evidence>
<dbReference type="Pfam" id="PF00615">
    <property type="entry name" value="RGS"/>
    <property type="match status" value="1"/>
</dbReference>
<dbReference type="PROSITE" id="PS00107">
    <property type="entry name" value="PROTEIN_KINASE_ATP"/>
    <property type="match status" value="1"/>
</dbReference>
<feature type="domain" description="AGC-kinase C-terminal" evidence="14">
    <location>
        <begin position="594"/>
        <end position="661"/>
    </location>
</feature>
<dbReference type="SUPFAM" id="SSF48097">
    <property type="entry name" value="Regulator of G-protein signaling, RGS"/>
    <property type="match status" value="2"/>
</dbReference>
<dbReference type="PROSITE" id="PS50132">
    <property type="entry name" value="RGS"/>
    <property type="match status" value="1"/>
</dbReference>
<dbReference type="Gene3D" id="1.10.287.1270">
    <property type="match status" value="2"/>
</dbReference>
<dbReference type="SUPFAM" id="SSF50729">
    <property type="entry name" value="PH domain-like"/>
    <property type="match status" value="1"/>
</dbReference>
<dbReference type="InterPro" id="IPR000719">
    <property type="entry name" value="Prot_kinase_dom"/>
</dbReference>
<keyword evidence="8 10" id="KW-0067">ATP-binding</keyword>
<feature type="domain" description="AGC-kinase C-terminal" evidence="14">
    <location>
        <begin position="521"/>
        <end position="588"/>
    </location>
</feature>
<dbReference type="InterPro" id="IPR000961">
    <property type="entry name" value="AGC-kinase_C"/>
</dbReference>
<dbReference type="Gene3D" id="3.30.200.20">
    <property type="entry name" value="Phosphorylase Kinase, domain 1"/>
    <property type="match status" value="1"/>
</dbReference>
<dbReference type="PANTHER" id="PTHR24355">
    <property type="entry name" value="G PROTEIN-COUPLED RECEPTOR KINASE/RIBOSOMAL PROTEIN S6 KINASE"/>
    <property type="match status" value="1"/>
</dbReference>
<dbReference type="Pfam" id="PF00069">
    <property type="entry name" value="Pkinase"/>
    <property type="match status" value="1"/>
</dbReference>
<dbReference type="InterPro" id="IPR008271">
    <property type="entry name" value="Ser/Thr_kinase_AS"/>
</dbReference>
<evidence type="ECO:0000256" key="7">
    <source>
        <dbReference type="ARBA" id="ARBA00022777"/>
    </source>
</evidence>
<dbReference type="VEuPathDB" id="VectorBase:LLOJ003545"/>
<dbReference type="GO" id="GO:0009966">
    <property type="term" value="P:regulation of signal transduction"/>
    <property type="evidence" value="ECO:0007669"/>
    <property type="project" value="TreeGrafter"/>
</dbReference>
<dbReference type="EMBL" id="AJWK01011299">
    <property type="status" value="NOT_ANNOTATED_CDS"/>
    <property type="molecule type" value="Genomic_DNA"/>
</dbReference>
<dbReference type="PROSITE" id="PS00108">
    <property type="entry name" value="PROTEIN_KINASE_ST"/>
    <property type="match status" value="1"/>
</dbReference>
<evidence type="ECO:0000256" key="6">
    <source>
        <dbReference type="ARBA" id="ARBA00022741"/>
    </source>
</evidence>
<keyword evidence="5" id="KW-0808">Transferase</keyword>
<evidence type="ECO:0000256" key="10">
    <source>
        <dbReference type="PROSITE-ProRule" id="PRU10141"/>
    </source>
</evidence>
<dbReference type="InterPro" id="IPR036305">
    <property type="entry name" value="RGS_sf"/>
</dbReference>
<evidence type="ECO:0000313" key="17">
    <source>
        <dbReference type="Proteomes" id="UP000092461"/>
    </source>
</evidence>
<evidence type="ECO:0000256" key="2">
    <source>
        <dbReference type="ARBA" id="ARBA00009793"/>
    </source>
</evidence>
<reference evidence="15" key="2">
    <citation type="journal article" date="2020" name="BMC">
        <title>Leishmania infection induces a limited differential gene expression in the sand fly midgut.</title>
        <authorList>
            <person name="Coutinho-Abreu I.V."/>
            <person name="Serafim T.D."/>
            <person name="Meneses C."/>
            <person name="Kamhawi S."/>
            <person name="Oliveira F."/>
            <person name="Valenzuela J.G."/>
        </authorList>
    </citation>
    <scope>NUCLEOTIDE SEQUENCE</scope>
    <source>
        <strain evidence="15">Jacobina</strain>
        <tissue evidence="15">Midgut</tissue>
    </source>
</reference>
<dbReference type="GO" id="GO:0007186">
    <property type="term" value="P:G protein-coupled receptor signaling pathway"/>
    <property type="evidence" value="ECO:0007669"/>
    <property type="project" value="TreeGrafter"/>
</dbReference>
<dbReference type="EMBL" id="AJWK01011300">
    <property type="status" value="NOT_ANNOTATED_CDS"/>
    <property type="molecule type" value="Genomic_DNA"/>
</dbReference>
<dbReference type="AlphaFoldDB" id="A0A1B0GI51"/>
<evidence type="ECO:0000256" key="9">
    <source>
        <dbReference type="PIRSR" id="PIRSR600239-51"/>
    </source>
</evidence>
<proteinExistence type="inferred from homology"/>
<dbReference type="EC" id="2.7.11.16" evidence="3"/>
<dbReference type="EMBL" id="AJWK01011297">
    <property type="status" value="NOT_ANNOTATED_CDS"/>
    <property type="molecule type" value="Genomic_DNA"/>
</dbReference>
<keyword evidence="6 10" id="KW-0547">Nucleotide-binding</keyword>
<dbReference type="VEuPathDB" id="VectorBase:LLONM1_007430"/>
<evidence type="ECO:0000256" key="4">
    <source>
        <dbReference type="ARBA" id="ARBA00022527"/>
    </source>
</evidence>
<dbReference type="EMBL" id="GITU01003181">
    <property type="protein sequence ID" value="MBC1171884.1"/>
    <property type="molecule type" value="Transcribed_RNA"/>
</dbReference>
<feature type="domain" description="Protein kinase" evidence="12">
    <location>
        <begin position="257"/>
        <end position="520"/>
    </location>
</feature>
<dbReference type="SMART" id="SM00233">
    <property type="entry name" value="PH"/>
    <property type="match status" value="1"/>
</dbReference>
<feature type="domain" description="RGS" evidence="13">
    <location>
        <begin position="54"/>
        <end position="241"/>
    </location>
</feature>
<dbReference type="Gene3D" id="1.10.167.10">
    <property type="entry name" value="Regulator of G-protein Signalling 4, domain 2"/>
    <property type="match status" value="1"/>
</dbReference>
<dbReference type="InterPro" id="IPR044926">
    <property type="entry name" value="RGS_subdomain_2"/>
</dbReference>
<evidence type="ECO:0000259" key="11">
    <source>
        <dbReference type="PROSITE" id="PS50003"/>
    </source>
</evidence>
<evidence type="ECO:0000259" key="12">
    <source>
        <dbReference type="PROSITE" id="PS50011"/>
    </source>
</evidence>
<evidence type="ECO:0000256" key="1">
    <source>
        <dbReference type="ARBA" id="ARBA00001256"/>
    </source>
</evidence>
<dbReference type="InterPro" id="IPR016137">
    <property type="entry name" value="RGS"/>
</dbReference>
<accession>A0A1B0GI51</accession>
<organism evidence="16 17">
    <name type="scientific">Lutzomyia longipalpis</name>
    <name type="common">Sand fly</name>
    <dbReference type="NCBI Taxonomy" id="7200"/>
    <lineage>
        <taxon>Eukaryota</taxon>
        <taxon>Metazoa</taxon>
        <taxon>Ecdysozoa</taxon>
        <taxon>Arthropoda</taxon>
        <taxon>Hexapoda</taxon>
        <taxon>Insecta</taxon>
        <taxon>Pterygota</taxon>
        <taxon>Neoptera</taxon>
        <taxon>Endopterygota</taxon>
        <taxon>Diptera</taxon>
        <taxon>Nematocera</taxon>
        <taxon>Psychodoidea</taxon>
        <taxon>Psychodidae</taxon>
        <taxon>Lutzomyia</taxon>
        <taxon>Lutzomyia</taxon>
    </lineage>
</organism>
<evidence type="ECO:0000313" key="16">
    <source>
        <dbReference type="EnsemblMetazoa" id="LLOJ003545-PA"/>
    </source>
</evidence>
<dbReference type="PRINTS" id="PR00717">
    <property type="entry name" value="GPCRKINASE"/>
</dbReference>
<evidence type="ECO:0000259" key="14">
    <source>
        <dbReference type="PROSITE" id="PS51285"/>
    </source>
</evidence>
<dbReference type="PROSITE" id="PS50011">
    <property type="entry name" value="PROTEIN_KINASE_DOM"/>
    <property type="match status" value="1"/>
</dbReference>
<dbReference type="FunFam" id="1.10.510.10:FF:000118">
    <property type="entry name" value="G protein-coupled receptor kinase"/>
    <property type="match status" value="1"/>
</dbReference>
<dbReference type="Gene3D" id="1.10.510.10">
    <property type="entry name" value="Transferase(Phosphotransferase) domain 1"/>
    <property type="match status" value="1"/>
</dbReference>
<comment type="catalytic activity">
    <reaction evidence="1">
        <text>[G-protein-coupled receptor] + ATP = [G-protein-coupled receptor]-phosphate + ADP + H(+)</text>
        <dbReference type="Rhea" id="RHEA:12008"/>
        <dbReference type="Rhea" id="RHEA-COMP:11260"/>
        <dbReference type="Rhea" id="RHEA-COMP:11261"/>
        <dbReference type="ChEBI" id="CHEBI:15378"/>
        <dbReference type="ChEBI" id="CHEBI:30616"/>
        <dbReference type="ChEBI" id="CHEBI:43176"/>
        <dbReference type="ChEBI" id="CHEBI:68546"/>
        <dbReference type="ChEBI" id="CHEBI:456216"/>
        <dbReference type="EC" id="2.7.11.16"/>
    </reaction>
</comment>
<dbReference type="CDD" id="cd05606">
    <property type="entry name" value="STKc_beta_ARK"/>
    <property type="match status" value="1"/>
</dbReference>
<dbReference type="SUPFAM" id="SSF56112">
    <property type="entry name" value="Protein kinase-like (PK-like)"/>
    <property type="match status" value="1"/>
</dbReference>
<dbReference type="InterPro" id="IPR017441">
    <property type="entry name" value="Protein_kinase_ATP_BS"/>
</dbReference>
<dbReference type="GO" id="GO:0004703">
    <property type="term" value="F:G protein-coupled receptor kinase activity"/>
    <property type="evidence" value="ECO:0007669"/>
    <property type="project" value="UniProtKB-EC"/>
</dbReference>
<dbReference type="SMART" id="SM00133">
    <property type="entry name" value="S_TK_X"/>
    <property type="match status" value="2"/>
</dbReference>
<dbReference type="Proteomes" id="UP000092461">
    <property type="component" value="Unassembled WGS sequence"/>
</dbReference>
<dbReference type="InterPro" id="IPR001849">
    <property type="entry name" value="PH_domain"/>
</dbReference>
<protein>
    <recommendedName>
        <fullName evidence="3">[G-protein-coupled receptor] kinase</fullName>
        <ecNumber evidence="3">2.7.11.16</ecNumber>
    </recommendedName>
</protein>
<keyword evidence="17" id="KW-1185">Reference proteome</keyword>
<keyword evidence="15" id="KW-0675">Receptor</keyword>
<dbReference type="PANTHER" id="PTHR24355:SF18">
    <property type="entry name" value="G PROTEIN-COUPLED RECEPTOR KINASE"/>
    <property type="match status" value="1"/>
</dbReference>
<dbReference type="EnsemblMetazoa" id="LLOJ003545-RA">
    <property type="protein sequence ID" value="LLOJ003545-PA"/>
    <property type="gene ID" value="LLOJ003545"/>
</dbReference>
<dbReference type="EMBL" id="AJWK01011298">
    <property type="status" value="NOT_ANNOTATED_CDS"/>
    <property type="molecule type" value="Genomic_DNA"/>
</dbReference>
<name>A0A1B0GI51_LUTLO</name>
<dbReference type="PROSITE" id="PS50003">
    <property type="entry name" value="PH_DOMAIN"/>
    <property type="match status" value="1"/>
</dbReference>
<dbReference type="InterPro" id="IPR000239">
    <property type="entry name" value="GPCR_kinase"/>
</dbReference>
<dbReference type="PROSITE" id="PS51285">
    <property type="entry name" value="AGC_KINASE_CTER"/>
    <property type="match status" value="2"/>
</dbReference>
<dbReference type="GO" id="GO:0005524">
    <property type="term" value="F:ATP binding"/>
    <property type="evidence" value="ECO:0007669"/>
    <property type="project" value="UniProtKB-UniRule"/>
</dbReference>
<reference evidence="17" key="1">
    <citation type="submission" date="2012-05" db="EMBL/GenBank/DDBJ databases">
        <title>Whole Genome Assembly of Lutzomyia longipalpis.</title>
        <authorList>
            <person name="Richards S."/>
            <person name="Qu C."/>
            <person name="Dillon R."/>
            <person name="Worley K."/>
            <person name="Scherer S."/>
            <person name="Batterton M."/>
            <person name="Taylor A."/>
            <person name="Hawes A."/>
            <person name="Hernandez B."/>
            <person name="Kovar C."/>
            <person name="Mandapat C."/>
            <person name="Pham C."/>
            <person name="Qu C."/>
            <person name="Jing C."/>
            <person name="Bess C."/>
            <person name="Bandaranaike D."/>
            <person name="Ngo D."/>
            <person name="Ongeri F."/>
            <person name="Arias F."/>
            <person name="Lara F."/>
            <person name="Weissenberger G."/>
            <person name="Kamau G."/>
            <person name="Han H."/>
            <person name="Shen H."/>
            <person name="Dinh H."/>
            <person name="Khalil I."/>
            <person name="Jones J."/>
            <person name="Shafer J."/>
            <person name="Jayaseelan J."/>
            <person name="Quiroz J."/>
            <person name="Blankenburg K."/>
            <person name="Nguyen L."/>
            <person name="Jackson L."/>
            <person name="Francisco L."/>
            <person name="Tang L.-Y."/>
            <person name="Pu L.-L."/>
            <person name="Perales L."/>
            <person name="Lorensuhewa L."/>
            <person name="Munidasa M."/>
            <person name="Coyle M."/>
            <person name="Taylor M."/>
            <person name="Puazo M."/>
            <person name="Firestine M."/>
            <person name="Scheel M."/>
            <person name="Javaid M."/>
            <person name="Wang M."/>
            <person name="Li M."/>
            <person name="Tabassum N."/>
            <person name="Saada N."/>
            <person name="Osuji N."/>
            <person name="Aqrawi P."/>
            <person name="Fu Q."/>
            <person name="Thornton R."/>
            <person name="Raj R."/>
            <person name="Goodspeed R."/>
            <person name="Mata R."/>
            <person name="Najjar R."/>
            <person name="Gubbala S."/>
            <person name="Lee S."/>
            <person name="Denson S."/>
            <person name="Patil S."/>
            <person name="Macmil S."/>
            <person name="Qi S."/>
            <person name="Matskevitch T."/>
            <person name="Palculict T."/>
            <person name="Mathew T."/>
            <person name="Vee V."/>
            <person name="Velamala V."/>
            <person name="Korchina V."/>
            <person name="Cai W."/>
            <person name="Liu W."/>
            <person name="Dai W."/>
            <person name="Zou X."/>
            <person name="Zhu Y."/>
            <person name="Zhang Y."/>
            <person name="Wu Y.-Q."/>
            <person name="Xin Y."/>
            <person name="Nazarath L."/>
            <person name="Kovar C."/>
            <person name="Han Y."/>
            <person name="Muzny D."/>
            <person name="Gibbs R."/>
        </authorList>
    </citation>
    <scope>NUCLEOTIDE SEQUENCE [LARGE SCALE GENOMIC DNA]</scope>
    <source>
        <strain evidence="17">Jacobina</strain>
    </source>
</reference>
<dbReference type="SMART" id="SM00315">
    <property type="entry name" value="RGS"/>
    <property type="match status" value="2"/>
</dbReference>
<evidence type="ECO:0000256" key="3">
    <source>
        <dbReference type="ARBA" id="ARBA00012433"/>
    </source>
</evidence>
<dbReference type="EMBL" id="AJWK01011301">
    <property type="status" value="NOT_ANNOTATED_CDS"/>
    <property type="molecule type" value="Genomic_DNA"/>
</dbReference>
<dbReference type="InterPro" id="IPR011993">
    <property type="entry name" value="PH-like_dom_sf"/>
</dbReference>
<dbReference type="FunFam" id="3.30.200.20:FF:000068">
    <property type="entry name" value="G protein-coupled receptor kinase"/>
    <property type="match status" value="1"/>
</dbReference>
<keyword evidence="4" id="KW-0723">Serine/threonine-protein kinase</keyword>
<sequence>MADLEAVLADVSYLMAMEKSKSAPAARASKKIILPDPSVRSVMHKYLEKENEISFDKIFNQILGYLLFKDFCENVSEEPVPHLKFYEQIKNYEKTECHDERRKLAREIYDNFIMKEMLSHTHETKRKLSVRSVMHKYLEKENEISFDKIFNQILGYLLFKDFCENVSEEPVPHLKFYEQIKNYEKTECHDERRKLAREIYDNFIMKEMLSHTHPYIEEIFHHLRGEPFVKFLESEKYTRFCQWKNLELNIQLTMNDFSVHRIIGRGGFGEVYGCRKADTGKMYAMKCLDKKRIKMKQGETLALNERTMLSLVSTGIDCPFIVCMTYAFHTTDKLCFILDLMNGGDLHYHLSQHGVFNESEMKFYAAEVILGLEHMHKRYIVYRDLKPANILLDENGHIRISDLGLACDFSKKKPHASVGTHGYMAPEVLSKGTPYDSSADWFSFGCMLYKLLKGHSPFRQHKTKDKHEIDRMTLTMNVELPESFSKELRNLLESLLHRDVDKRLGCRGKGAEEVKEHPFFAGIDWHQVYIQKYTPPLIPPRGEVNAADAFDIGSFDEEDTKGIKLTEADQELYRYFPLTISERAEEVKEHPFFAGIDWHQVYIQKYTPPLIPPRGEVNAADAFDIGSFDEEDTKGIKLTEADQELYRYFPLTISERWQQEVAETVFETVNNEADKVENKKKAKQKQRFDADEKESDCILHGYIKRLGGAFASVWQTRYAKLYPNRLELHSESGSTKPELIFMDQIEEVSSDYVQYKNEQCIQIRFRDGIRDGRIVLTNPDEIGLKEWALSLRSTHKLSQELLGSMAKKAGKIYGTERDISTAASATNKAAIITGNVSGNAFAKSTNGSN</sequence>
<evidence type="ECO:0000256" key="5">
    <source>
        <dbReference type="ARBA" id="ARBA00022679"/>
    </source>
</evidence>
<feature type="binding site" evidence="10">
    <location>
        <position position="286"/>
    </location>
    <ligand>
        <name>ATP</name>
        <dbReference type="ChEBI" id="CHEBI:30616"/>
    </ligand>
</feature>
<evidence type="ECO:0000256" key="8">
    <source>
        <dbReference type="ARBA" id="ARBA00022840"/>
    </source>
</evidence>
<dbReference type="EMBL" id="AJWK01011302">
    <property type="status" value="NOT_ANNOTATED_CDS"/>
    <property type="molecule type" value="Genomic_DNA"/>
</dbReference>
<dbReference type="CDD" id="cd01240">
    <property type="entry name" value="PH_GRK2_subgroup"/>
    <property type="match status" value="1"/>
</dbReference>
<dbReference type="InterPro" id="IPR011009">
    <property type="entry name" value="Kinase-like_dom_sf"/>
</dbReference>
<feature type="domain" description="PH" evidence="11">
    <location>
        <begin position="696"/>
        <end position="796"/>
    </location>
</feature>
<keyword evidence="7 15" id="KW-0418">Kinase</keyword>
<dbReference type="EMBL" id="AJWK01011296">
    <property type="status" value="NOT_ANNOTATED_CDS"/>
    <property type="molecule type" value="Genomic_DNA"/>
</dbReference>
<comment type="similarity">
    <text evidence="2">Belongs to the protein kinase superfamily. AGC Ser/Thr protein kinase family. GPRK subfamily.</text>
</comment>
<evidence type="ECO:0000313" key="15">
    <source>
        <dbReference type="EMBL" id="MBC1171884.1"/>
    </source>
</evidence>
<dbReference type="GO" id="GO:0001664">
    <property type="term" value="F:G protein-coupled receptor binding"/>
    <property type="evidence" value="ECO:0007669"/>
    <property type="project" value="TreeGrafter"/>
</dbReference>
<dbReference type="Pfam" id="PF00169">
    <property type="entry name" value="PH"/>
    <property type="match status" value="1"/>
</dbReference>